<organism evidence="1 2">
    <name type="scientific">Heterostelium pallidum (strain ATCC 26659 / Pp 5 / PN500)</name>
    <name type="common">Cellular slime mold</name>
    <name type="synonym">Polysphondylium pallidum</name>
    <dbReference type="NCBI Taxonomy" id="670386"/>
    <lineage>
        <taxon>Eukaryota</taxon>
        <taxon>Amoebozoa</taxon>
        <taxon>Evosea</taxon>
        <taxon>Eumycetozoa</taxon>
        <taxon>Dictyostelia</taxon>
        <taxon>Acytosteliales</taxon>
        <taxon>Acytosteliaceae</taxon>
        <taxon>Heterostelium</taxon>
    </lineage>
</organism>
<dbReference type="InParanoid" id="D3B136"/>
<evidence type="ECO:0000313" key="2">
    <source>
        <dbReference type="Proteomes" id="UP000001396"/>
    </source>
</evidence>
<dbReference type="EMBL" id="ADBJ01000008">
    <property type="protein sequence ID" value="EFA85010.1"/>
    <property type="molecule type" value="Genomic_DNA"/>
</dbReference>
<comment type="caution">
    <text evidence="1">The sequence shown here is derived from an EMBL/GenBank/DDBJ whole genome shotgun (WGS) entry which is preliminary data.</text>
</comment>
<dbReference type="RefSeq" id="XP_020437120.1">
    <property type="nucleotide sequence ID" value="XM_020573003.1"/>
</dbReference>
<reference evidence="1 2" key="1">
    <citation type="journal article" date="2011" name="Genome Res.">
        <title>Phylogeny-wide analysis of social amoeba genomes highlights ancient origins for complex intercellular communication.</title>
        <authorList>
            <person name="Heidel A.J."/>
            <person name="Lawal H.M."/>
            <person name="Felder M."/>
            <person name="Schilde C."/>
            <person name="Helps N.R."/>
            <person name="Tunggal B."/>
            <person name="Rivero F."/>
            <person name="John U."/>
            <person name="Schleicher M."/>
            <person name="Eichinger L."/>
            <person name="Platzer M."/>
            <person name="Noegel A.A."/>
            <person name="Schaap P."/>
            <person name="Gloeckner G."/>
        </authorList>
    </citation>
    <scope>NUCLEOTIDE SEQUENCE [LARGE SCALE GENOMIC DNA]</scope>
    <source>
        <strain evidence="2">ATCC 26659 / Pp 5 / PN500</strain>
    </source>
</reference>
<dbReference type="Proteomes" id="UP000001396">
    <property type="component" value="Unassembled WGS sequence"/>
</dbReference>
<evidence type="ECO:0000313" key="1">
    <source>
        <dbReference type="EMBL" id="EFA85010.1"/>
    </source>
</evidence>
<sequence length="55" mass="6430">MISSVTMKLYFFALRDTLPAFLRLIYHAKILVPKIKEYLISDQDTNNFVNTASNY</sequence>
<accession>D3B136</accession>
<keyword evidence="2" id="KW-1185">Reference proteome</keyword>
<proteinExistence type="predicted"/>
<dbReference type="GeneID" id="31357530"/>
<dbReference type="AlphaFoldDB" id="D3B136"/>
<gene>
    <name evidence="1" type="ORF">PPL_02004</name>
</gene>
<name>D3B136_HETP5</name>
<protein>
    <submittedName>
        <fullName evidence="1">Uncharacterized protein</fullName>
    </submittedName>
</protein>